<evidence type="ECO:0000256" key="2">
    <source>
        <dbReference type="SAM" id="MobiDB-lite"/>
    </source>
</evidence>
<evidence type="ECO:0000256" key="1">
    <source>
        <dbReference type="PROSITE-ProRule" id="PRU00047"/>
    </source>
</evidence>
<keyword evidence="1" id="KW-0862">Zinc</keyword>
<feature type="region of interest" description="Disordered" evidence="2">
    <location>
        <begin position="872"/>
        <end position="893"/>
    </location>
</feature>
<sequence>MERKRIRTRKMRRMVRMCGMMSSLQNLGGQWVVSPGRVSEQQLSPTPRASIEGGSWTELGWMVWGTIGIWMVRGCRKRLEEGWKEERRMPGASRDAKKGGMTCEMIKTNSSPEQLFSQQEPNNSCRTSTPSQPTSGLDHLRELFPDISEEDENPWMDQTDNKVIRRLDQQRPPRPSRRTLKALGITPDNSSSSEESFASAQEEIQEQQEVEEQTNENFPGLSEVDTEETSPRASPVLGSLERIGLFTGSIQPLLIYGPGTPLYDLTQRLSHPKPTETFRPSRHRHLFSVGETLFSRHPRDSSTSSSSTGTTDDEEEFKESRPSPIKMTGIRTSVQDAMFAECKFYGFHLDSTKIAATPATNPITMIYPQLTDALKEDAKERFEDFLMDVDVCASMVLPPSHNTRPEVVARAKVSTFVSGLTDEAKDYYDTLDQSVKRDFSQLVLKFQQRYVDTSEDEADRRRLTLDKYKTSCVQKDKNIMQYMAEGIYYYEQVDDRFKCTSPSAVDHIERWFVDGFDDQGLKDAIWAYLVTNTRIRSFRPKELVEVVKQLRYRQWNSEEYSKQVENLKTARLTDSRPPQPSEDVKTLVKMSQGFMSSMTTVNQNLSKVTDKLAGLNLAGTSTMSNASAQDTNNGYGRGQPQGRGYGGNNRGGYTNPNWIPQGAGRGQGGKQTCWHCGEPGHYANDCKNRTQREVVANQAEVVIESYEEKFRGFDEEDDMVRICDSQMLEVVGDPIIDWPEDLKTQVEVAAVIGGPISGDKRPREEGSQRSTPSGTQPVPPTRRVNQVFESARRALEAGADKQPRVEEIEDTEMEEVPRRKIAPKQTKGRGPRRGVTVEEADDDDDAALIQRMAELRKREAWVRKEKEYIAERQNRATASTQRKANKHDKPQRAPIRMLGDNKQLDIADIFNQLKWRDGHQDSEISVAQMIDSNPHFRQQIIWYLRSQFPRRRTRGKDGTESFMMTVEPQPDREAHPEPSGSIGDIKNFYTTAMVRLDDGKMAELRKVLLDAGSMINIVNKRVVAKLDLRMMRVSNLVMRTVTDQLISLEWVCLMTCRIAGVWCTFLAYVSPTETSYSLLLSRRFLYQVQATADYRAQTYVIRCNKGIPAVVPRSEFSPASTIRGDELPVQVYRTQVDQSLLQASMHDDQEFVTDEMLQKEKEACEDDLARKLAERVRLERQRRSRSTMAHDGSESDDEELRWADDSDSSDDTPESSGNE</sequence>
<dbReference type="GO" id="GO:0008270">
    <property type="term" value="F:zinc ion binding"/>
    <property type="evidence" value="ECO:0007669"/>
    <property type="project" value="UniProtKB-KW"/>
</dbReference>
<feature type="compositionally biased region" description="Basic and acidic residues" evidence="2">
    <location>
        <begin position="790"/>
        <end position="806"/>
    </location>
</feature>
<feature type="compositionally biased region" description="Gly residues" evidence="2">
    <location>
        <begin position="635"/>
        <end position="646"/>
    </location>
</feature>
<feature type="compositionally biased region" description="Basic and acidic residues" evidence="2">
    <location>
        <begin position="159"/>
        <end position="171"/>
    </location>
</feature>
<keyword evidence="1" id="KW-0479">Metal-binding</keyword>
<dbReference type="SUPFAM" id="SSF57756">
    <property type="entry name" value="Retrovirus zinc finger-like domains"/>
    <property type="match status" value="1"/>
</dbReference>
<dbReference type="Gene3D" id="4.10.60.10">
    <property type="entry name" value="Zinc finger, CCHC-type"/>
    <property type="match status" value="1"/>
</dbReference>
<evidence type="ECO:0000259" key="3">
    <source>
        <dbReference type="PROSITE" id="PS50158"/>
    </source>
</evidence>
<dbReference type="OrthoDB" id="5430981at2759"/>
<reference evidence="4 5" key="1">
    <citation type="journal article" date="2018" name="Nat. Ecol. Evol.">
        <title>Pezizomycetes genomes reveal the molecular basis of ectomycorrhizal truffle lifestyle.</title>
        <authorList>
            <person name="Murat C."/>
            <person name="Payen T."/>
            <person name="Noel B."/>
            <person name="Kuo A."/>
            <person name="Morin E."/>
            <person name="Chen J."/>
            <person name="Kohler A."/>
            <person name="Krizsan K."/>
            <person name="Balestrini R."/>
            <person name="Da Silva C."/>
            <person name="Montanini B."/>
            <person name="Hainaut M."/>
            <person name="Levati E."/>
            <person name="Barry K.W."/>
            <person name="Belfiori B."/>
            <person name="Cichocki N."/>
            <person name="Clum A."/>
            <person name="Dockter R.B."/>
            <person name="Fauchery L."/>
            <person name="Guy J."/>
            <person name="Iotti M."/>
            <person name="Le Tacon F."/>
            <person name="Lindquist E.A."/>
            <person name="Lipzen A."/>
            <person name="Malagnac F."/>
            <person name="Mello A."/>
            <person name="Molinier V."/>
            <person name="Miyauchi S."/>
            <person name="Poulain J."/>
            <person name="Riccioni C."/>
            <person name="Rubini A."/>
            <person name="Sitrit Y."/>
            <person name="Splivallo R."/>
            <person name="Traeger S."/>
            <person name="Wang M."/>
            <person name="Zifcakova L."/>
            <person name="Wipf D."/>
            <person name="Zambonelli A."/>
            <person name="Paolocci F."/>
            <person name="Nowrousian M."/>
            <person name="Ottonello S."/>
            <person name="Baldrian P."/>
            <person name="Spatafora J.W."/>
            <person name="Henrissat B."/>
            <person name="Nagy L.G."/>
            <person name="Aury J.M."/>
            <person name="Wincker P."/>
            <person name="Grigoriev I.V."/>
            <person name="Bonfante P."/>
            <person name="Martin F.M."/>
        </authorList>
    </citation>
    <scope>NUCLEOTIDE SEQUENCE [LARGE SCALE GENOMIC DNA]</scope>
    <source>
        <strain evidence="4 5">RN42</strain>
    </source>
</reference>
<feature type="domain" description="CCHC-type" evidence="3">
    <location>
        <begin position="673"/>
        <end position="688"/>
    </location>
</feature>
<feature type="region of interest" description="Disordered" evidence="2">
    <location>
        <begin position="622"/>
        <end position="646"/>
    </location>
</feature>
<feature type="compositionally biased region" description="Basic residues" evidence="2">
    <location>
        <begin position="819"/>
        <end position="832"/>
    </location>
</feature>
<feature type="region of interest" description="Disordered" evidence="2">
    <location>
        <begin position="1179"/>
        <end position="1219"/>
    </location>
</feature>
<feature type="region of interest" description="Disordered" evidence="2">
    <location>
        <begin position="292"/>
        <end position="323"/>
    </location>
</feature>
<protein>
    <recommendedName>
        <fullName evidence="3">CCHC-type domain-containing protein</fullName>
    </recommendedName>
</protein>
<evidence type="ECO:0000313" key="5">
    <source>
        <dbReference type="Proteomes" id="UP000275078"/>
    </source>
</evidence>
<feature type="compositionally biased region" description="Basic and acidic residues" evidence="2">
    <location>
        <begin position="758"/>
        <end position="767"/>
    </location>
</feature>
<feature type="compositionally biased region" description="Polar residues" evidence="2">
    <location>
        <begin position="622"/>
        <end position="631"/>
    </location>
</feature>
<dbReference type="Pfam" id="PF00098">
    <property type="entry name" value="zf-CCHC"/>
    <property type="match status" value="1"/>
</dbReference>
<dbReference type="AlphaFoldDB" id="A0A3N4HG85"/>
<dbReference type="InterPro" id="IPR036875">
    <property type="entry name" value="Znf_CCHC_sf"/>
</dbReference>
<dbReference type="GO" id="GO:0003676">
    <property type="term" value="F:nucleic acid binding"/>
    <property type="evidence" value="ECO:0007669"/>
    <property type="project" value="InterPro"/>
</dbReference>
<keyword evidence="1" id="KW-0863">Zinc-finger</keyword>
<organism evidence="4 5">
    <name type="scientific">Ascobolus immersus RN42</name>
    <dbReference type="NCBI Taxonomy" id="1160509"/>
    <lineage>
        <taxon>Eukaryota</taxon>
        <taxon>Fungi</taxon>
        <taxon>Dikarya</taxon>
        <taxon>Ascomycota</taxon>
        <taxon>Pezizomycotina</taxon>
        <taxon>Pezizomycetes</taxon>
        <taxon>Pezizales</taxon>
        <taxon>Ascobolaceae</taxon>
        <taxon>Ascobolus</taxon>
    </lineage>
</organism>
<accession>A0A3N4HG85</accession>
<dbReference type="EMBL" id="ML119833">
    <property type="protein sequence ID" value="RPA73122.1"/>
    <property type="molecule type" value="Genomic_DNA"/>
</dbReference>
<feature type="compositionally biased region" description="Acidic residues" evidence="2">
    <location>
        <begin position="1194"/>
        <end position="1213"/>
    </location>
</feature>
<dbReference type="InterPro" id="IPR001878">
    <property type="entry name" value="Znf_CCHC"/>
</dbReference>
<keyword evidence="5" id="KW-1185">Reference proteome</keyword>
<proteinExistence type="predicted"/>
<dbReference type="PROSITE" id="PS50158">
    <property type="entry name" value="ZF_CCHC"/>
    <property type="match status" value="1"/>
</dbReference>
<feature type="compositionally biased region" description="Polar residues" evidence="2">
    <location>
        <begin position="111"/>
        <end position="135"/>
    </location>
</feature>
<feature type="region of interest" description="Disordered" evidence="2">
    <location>
        <begin position="111"/>
        <end position="235"/>
    </location>
</feature>
<gene>
    <name evidence="4" type="ORF">BJ508DRAFT_334400</name>
</gene>
<name>A0A3N4HG85_ASCIM</name>
<feature type="compositionally biased region" description="Low complexity" evidence="2">
    <location>
        <begin position="190"/>
        <end position="202"/>
    </location>
</feature>
<dbReference type="SMART" id="SM00343">
    <property type="entry name" value="ZnF_C2HC"/>
    <property type="match status" value="1"/>
</dbReference>
<evidence type="ECO:0000313" key="4">
    <source>
        <dbReference type="EMBL" id="RPA73122.1"/>
    </source>
</evidence>
<feature type="compositionally biased region" description="Low complexity" evidence="2">
    <location>
        <begin position="301"/>
        <end position="310"/>
    </location>
</feature>
<dbReference type="STRING" id="1160509.A0A3N4HG85"/>
<feature type="compositionally biased region" description="Acidic residues" evidence="2">
    <location>
        <begin position="203"/>
        <end position="214"/>
    </location>
</feature>
<dbReference type="InterPro" id="IPR021109">
    <property type="entry name" value="Peptidase_aspartic_dom_sf"/>
</dbReference>
<dbReference type="Gene3D" id="2.40.70.10">
    <property type="entry name" value="Acid Proteases"/>
    <property type="match status" value="1"/>
</dbReference>
<feature type="region of interest" description="Disordered" evidence="2">
    <location>
        <begin position="753"/>
        <end position="837"/>
    </location>
</feature>
<dbReference type="Proteomes" id="UP000275078">
    <property type="component" value="Unassembled WGS sequence"/>
</dbReference>